<proteinExistence type="predicted"/>
<sequence>LKVSDLIDVHSGQWIVPRVRETFSPDDVRLVLNTKINPSRHDNTIWCFTKSGQYSSKSGYKLLEDLQEMNSPFPALAPIEKQL</sequence>
<feature type="non-terminal residue" evidence="1">
    <location>
        <position position="1"/>
    </location>
</feature>
<feature type="non-terminal residue" evidence="1">
    <location>
        <position position="83"/>
    </location>
</feature>
<protein>
    <submittedName>
        <fullName evidence="1">Uncharacterized protein</fullName>
    </submittedName>
</protein>
<dbReference type="EMBL" id="LS974619">
    <property type="protein sequence ID" value="CAG7883741.1"/>
    <property type="molecule type" value="Genomic_DNA"/>
</dbReference>
<accession>A0A8D9GMY4</accession>
<organism evidence="1 2">
    <name type="scientific">Brassica campestris</name>
    <name type="common">Field mustard</name>
    <dbReference type="NCBI Taxonomy" id="3711"/>
    <lineage>
        <taxon>Eukaryota</taxon>
        <taxon>Viridiplantae</taxon>
        <taxon>Streptophyta</taxon>
        <taxon>Embryophyta</taxon>
        <taxon>Tracheophyta</taxon>
        <taxon>Spermatophyta</taxon>
        <taxon>Magnoliopsida</taxon>
        <taxon>eudicotyledons</taxon>
        <taxon>Gunneridae</taxon>
        <taxon>Pentapetalae</taxon>
        <taxon>rosids</taxon>
        <taxon>malvids</taxon>
        <taxon>Brassicales</taxon>
        <taxon>Brassicaceae</taxon>
        <taxon>Brassiceae</taxon>
        <taxon>Brassica</taxon>
    </lineage>
</organism>
<evidence type="ECO:0000313" key="2">
    <source>
        <dbReference type="Proteomes" id="UP000694005"/>
    </source>
</evidence>
<gene>
    <name evidence="1" type="ORF">BRAPAZ1V2_A03P50840.2</name>
</gene>
<dbReference type="AlphaFoldDB" id="A0A8D9GMY4"/>
<evidence type="ECO:0000313" key="1">
    <source>
        <dbReference type="EMBL" id="CAG7883741.1"/>
    </source>
</evidence>
<name>A0A8D9GMY4_BRACM</name>
<reference evidence="1 2" key="1">
    <citation type="submission" date="2021-07" db="EMBL/GenBank/DDBJ databases">
        <authorList>
            <consortium name="Genoscope - CEA"/>
            <person name="William W."/>
        </authorList>
    </citation>
    <scope>NUCLEOTIDE SEQUENCE [LARGE SCALE GENOMIC DNA]</scope>
</reference>
<dbReference type="Proteomes" id="UP000694005">
    <property type="component" value="Chromosome A03"/>
</dbReference>